<dbReference type="PANTHER" id="PTHR43792:SF8">
    <property type="entry name" value="[RIBOSOMAL PROTEIN US5]-ALANINE N-ACETYLTRANSFERASE"/>
    <property type="match status" value="1"/>
</dbReference>
<keyword evidence="2" id="KW-0012">Acyltransferase</keyword>
<dbReference type="GO" id="GO:0016747">
    <property type="term" value="F:acyltransferase activity, transferring groups other than amino-acyl groups"/>
    <property type="evidence" value="ECO:0007669"/>
    <property type="project" value="InterPro"/>
</dbReference>
<dbReference type="Gene3D" id="3.40.630.30">
    <property type="match status" value="1"/>
</dbReference>
<dbReference type="AlphaFoldDB" id="A0A8J3JSH4"/>
<dbReference type="PROSITE" id="PS51186">
    <property type="entry name" value="GNAT"/>
    <property type="match status" value="1"/>
</dbReference>
<name>A0A8J3JSH4_9ACTN</name>
<dbReference type="RefSeq" id="WP_203752457.1">
    <property type="nucleotide sequence ID" value="NZ_BONF01000036.1"/>
</dbReference>
<dbReference type="PANTHER" id="PTHR43792">
    <property type="entry name" value="GNAT FAMILY, PUTATIVE (AFU_ORTHOLOGUE AFUA_3G00765)-RELATED-RELATED"/>
    <property type="match status" value="1"/>
</dbReference>
<sequence>MPDLQRLRLDHAAALLVFEQVNRQYFAASIPDRGDAYFTGFTARLESLLAEQEAGVCHFHLLVDADGAVLGRINLIDVADGAAELGYRIARAAAGRGLATAWVARVCELAADVYGLTSLRAATTLDNTGSRTVLARNGFTAAAEIVLDGRPGLTYVRDLTPHHPDRRLR</sequence>
<dbReference type="InterPro" id="IPR000182">
    <property type="entry name" value="GNAT_dom"/>
</dbReference>
<organism evidence="5 6">
    <name type="scientific">Catellatospora bangladeshensis</name>
    <dbReference type="NCBI Taxonomy" id="310355"/>
    <lineage>
        <taxon>Bacteria</taxon>
        <taxon>Bacillati</taxon>
        <taxon>Actinomycetota</taxon>
        <taxon>Actinomycetes</taxon>
        <taxon>Micromonosporales</taxon>
        <taxon>Micromonosporaceae</taxon>
        <taxon>Catellatospora</taxon>
    </lineage>
</organism>
<dbReference type="SUPFAM" id="SSF55729">
    <property type="entry name" value="Acyl-CoA N-acyltransferases (Nat)"/>
    <property type="match status" value="1"/>
</dbReference>
<gene>
    <name evidence="5" type="ORF">Cba03nite_56790</name>
</gene>
<evidence type="ECO:0000256" key="2">
    <source>
        <dbReference type="ARBA" id="ARBA00023315"/>
    </source>
</evidence>
<dbReference type="InterPro" id="IPR051531">
    <property type="entry name" value="N-acetyltransferase"/>
</dbReference>
<evidence type="ECO:0000259" key="4">
    <source>
        <dbReference type="PROSITE" id="PS51186"/>
    </source>
</evidence>
<evidence type="ECO:0000313" key="6">
    <source>
        <dbReference type="Proteomes" id="UP000601223"/>
    </source>
</evidence>
<comment type="similarity">
    <text evidence="3">Belongs to the acetyltransferase family. RimJ subfamily.</text>
</comment>
<evidence type="ECO:0000313" key="5">
    <source>
        <dbReference type="EMBL" id="GIF84330.1"/>
    </source>
</evidence>
<accession>A0A8J3JSH4</accession>
<keyword evidence="1" id="KW-0808">Transferase</keyword>
<keyword evidence="6" id="KW-1185">Reference proteome</keyword>
<comment type="caution">
    <text evidence="5">The sequence shown here is derived from an EMBL/GenBank/DDBJ whole genome shotgun (WGS) entry which is preliminary data.</text>
</comment>
<dbReference type="Proteomes" id="UP000601223">
    <property type="component" value="Unassembled WGS sequence"/>
</dbReference>
<protein>
    <submittedName>
        <fullName evidence="5">N-acetyltransferase</fullName>
    </submittedName>
</protein>
<dbReference type="Pfam" id="PF13302">
    <property type="entry name" value="Acetyltransf_3"/>
    <property type="match status" value="1"/>
</dbReference>
<feature type="domain" description="N-acetyltransferase" evidence="4">
    <location>
        <begin position="16"/>
        <end position="160"/>
    </location>
</feature>
<proteinExistence type="inferred from homology"/>
<dbReference type="EMBL" id="BONF01000036">
    <property type="protein sequence ID" value="GIF84330.1"/>
    <property type="molecule type" value="Genomic_DNA"/>
</dbReference>
<dbReference type="InterPro" id="IPR016181">
    <property type="entry name" value="Acyl_CoA_acyltransferase"/>
</dbReference>
<evidence type="ECO:0000256" key="3">
    <source>
        <dbReference type="ARBA" id="ARBA00038502"/>
    </source>
</evidence>
<reference evidence="5 6" key="1">
    <citation type="submission" date="2021-01" db="EMBL/GenBank/DDBJ databases">
        <title>Whole genome shotgun sequence of Catellatospora bangladeshensis NBRC 107357.</title>
        <authorList>
            <person name="Komaki H."/>
            <person name="Tamura T."/>
        </authorList>
    </citation>
    <scope>NUCLEOTIDE SEQUENCE [LARGE SCALE GENOMIC DNA]</scope>
    <source>
        <strain evidence="5 6">NBRC 107357</strain>
    </source>
</reference>
<evidence type="ECO:0000256" key="1">
    <source>
        <dbReference type="ARBA" id="ARBA00022679"/>
    </source>
</evidence>